<feature type="domain" description="VWFD" evidence="6">
    <location>
        <begin position="533"/>
        <end position="701"/>
    </location>
</feature>
<organism evidence="7 8">
    <name type="scientific">Aplysia californica</name>
    <name type="common">California sea hare</name>
    <dbReference type="NCBI Taxonomy" id="6500"/>
    <lineage>
        <taxon>Eukaryota</taxon>
        <taxon>Metazoa</taxon>
        <taxon>Spiralia</taxon>
        <taxon>Lophotrochozoa</taxon>
        <taxon>Mollusca</taxon>
        <taxon>Gastropoda</taxon>
        <taxon>Heterobranchia</taxon>
        <taxon>Euthyneura</taxon>
        <taxon>Tectipleura</taxon>
        <taxon>Aplysiida</taxon>
        <taxon>Aplysioidea</taxon>
        <taxon>Aplysiidae</taxon>
        <taxon>Aplysia</taxon>
    </lineage>
</organism>
<dbReference type="Proteomes" id="UP000694888">
    <property type="component" value="Unplaced"/>
</dbReference>
<dbReference type="PROSITE" id="PS51233">
    <property type="entry name" value="VWFD"/>
    <property type="match status" value="3"/>
</dbReference>
<dbReference type="SUPFAM" id="SSF57535">
    <property type="entry name" value="Complement control module/SCR domain"/>
    <property type="match status" value="1"/>
</dbReference>
<evidence type="ECO:0000256" key="4">
    <source>
        <dbReference type="SAM" id="SignalP"/>
    </source>
</evidence>
<comment type="caution">
    <text evidence="3">Lacks conserved residue(s) required for the propagation of feature annotation.</text>
</comment>
<dbReference type="Pfam" id="PF08742">
    <property type="entry name" value="C8"/>
    <property type="match status" value="2"/>
</dbReference>
<feature type="chain" id="PRO_5046452171" evidence="4">
    <location>
        <begin position="21"/>
        <end position="1093"/>
    </location>
</feature>
<accession>A0ABM1VNP8</accession>
<keyword evidence="4" id="KW-0732">Signal</keyword>
<keyword evidence="3" id="KW-0768">Sushi</keyword>
<evidence type="ECO:0000259" key="6">
    <source>
        <dbReference type="PROSITE" id="PS51233"/>
    </source>
</evidence>
<keyword evidence="1 3" id="KW-1015">Disulfide bond</keyword>
<feature type="domain" description="VWFD" evidence="6">
    <location>
        <begin position="174"/>
        <end position="349"/>
    </location>
</feature>
<dbReference type="InterPro" id="IPR001846">
    <property type="entry name" value="VWF_type-D"/>
</dbReference>
<dbReference type="CDD" id="cd19941">
    <property type="entry name" value="TIL"/>
    <property type="match status" value="3"/>
</dbReference>
<dbReference type="InterPro" id="IPR002919">
    <property type="entry name" value="TIL_dom"/>
</dbReference>
<dbReference type="SUPFAM" id="SSF57567">
    <property type="entry name" value="Serine protease inhibitors"/>
    <property type="match status" value="3"/>
</dbReference>
<evidence type="ECO:0000256" key="1">
    <source>
        <dbReference type="ARBA" id="ARBA00023157"/>
    </source>
</evidence>
<dbReference type="InterPro" id="IPR014853">
    <property type="entry name" value="VWF/SSPO/ZAN-like_Cys-rich_dom"/>
</dbReference>
<dbReference type="Pfam" id="PF00094">
    <property type="entry name" value="VWD"/>
    <property type="match status" value="3"/>
</dbReference>
<reference evidence="8" key="1">
    <citation type="submission" date="2025-08" db="UniProtKB">
        <authorList>
            <consortium name="RefSeq"/>
        </authorList>
    </citation>
    <scope>IDENTIFICATION</scope>
</reference>
<sequence length="1093" mass="119601">MAPSLLGPIVILLSSTLVSSQGSFGNPSKFCYTPPAPKNGEVMCDYIYISEELKSNYLCVFTCDDGYRFDGIEEDRISKICYNGTYGFREDPTTPPCVPRCIVPDLPANVTASCVDKPNGGKSCVVACSPGFHYISEPAESYVCKGDGKWLPDIATAPQCLPDPLAVISHDGQALCAAWGQSHYRTFDNKIFTFQGTCKYVLAYVPNYFEIMTVNDKICVDGLNCTRDIEIYFNDNVVRLRSAQSGPIVEWNERRFNIPGSRTGTVIERVGSYVTVKSPLQFTLKWDGSQSVFITVSDNLKGKVSGLCGRYNGNPRDDFENASGKVVTSVSSFGNSWKKTKLSNGPVCLDLQQTSGCSNDLVEQSAQAKCGDLLTDPAFKLCHSVVDPQPYVEACKTDCCSADSAGCMCETMQAYSRACVDLGVRLSWRNPGRCEIQCDGGKVFKECGSSCIEDCSSASATCSDPTCIDGCFCPDGYALHNGVCIQKQECPCTLTAEQGTGKEYQQGHIIKKECNTCTCKAGQWDCTHQTCDKVCSASGDPHYTTFDGVRFDFMGMCSYYMVKNSEFDIIVNNVRCGHGGSSCTKSVTIDIDGSLVNLDKNHQLVVDGREVSSLPFARPGIQVSMVSSLFMQAKLYNGITVLWDGRTRAYIKAPPSMMNKTRGLCGTYDGKQSNDFITPQGIKEYNTNLFGNQWKTDRHCADIGATSKTHPCDSQAQRLAQAKSLCGYLKNQTFQACHDVEDVDLYYEDCMYDLCACTQNLFDCLCPTLGIYADTCAAKGVLVNWRDQVSECQLKCPGGQHYQVCGRPCERTCRDLAANTDDLCDQKCVEGCNCPDGQSLNNDGECVPVEECPCIFDGREYPAGHTSLKGTDICVCAGAQWQCHKVRYSDHRKLPFIKPLCPANMEYNACPSNCPLTCENMDSPSTCDVSTCTPGCACIDGYVLDGDKCVKESMCPCQHGGKSYYEGDSLLLDCNECVCRGQVWQCEDNECPATCSAYGDSHYSTFDELSYEFQGSCDYILAQSADNNPDKFVITTKNVQCGTSGVTCSKGIDITLGRESTSSFYRLKLERGKISPPGLLHQSNTVIRISVVS</sequence>
<feature type="domain" description="Sushi" evidence="5">
    <location>
        <begin position="99"/>
        <end position="162"/>
    </location>
</feature>
<dbReference type="InterPro" id="IPR000436">
    <property type="entry name" value="Sushi_SCR_CCP_dom"/>
</dbReference>
<dbReference type="RefSeq" id="XP_035824040.1">
    <property type="nucleotide sequence ID" value="XM_035968147.1"/>
</dbReference>
<dbReference type="SMART" id="SM00032">
    <property type="entry name" value="CCP"/>
    <property type="match status" value="2"/>
</dbReference>
<dbReference type="Pfam" id="PF23244">
    <property type="entry name" value="VWF"/>
    <property type="match status" value="1"/>
</dbReference>
<dbReference type="PROSITE" id="PS50923">
    <property type="entry name" value="SUSHI"/>
    <property type="match status" value="1"/>
</dbReference>
<evidence type="ECO:0000259" key="5">
    <source>
        <dbReference type="PROSITE" id="PS50923"/>
    </source>
</evidence>
<name>A0ABM1VNP8_APLCA</name>
<gene>
    <name evidence="8" type="primary">LOC118477213</name>
</gene>
<dbReference type="Pfam" id="PF01826">
    <property type="entry name" value="TIL"/>
    <property type="match status" value="3"/>
</dbReference>
<dbReference type="Gene3D" id="2.10.25.10">
    <property type="entry name" value="Laminin"/>
    <property type="match status" value="3"/>
</dbReference>
<proteinExistence type="predicted"/>
<evidence type="ECO:0000313" key="8">
    <source>
        <dbReference type="RefSeq" id="XP_035824040.1"/>
    </source>
</evidence>
<feature type="signal peptide" evidence="4">
    <location>
        <begin position="1"/>
        <end position="20"/>
    </location>
</feature>
<protein>
    <submittedName>
        <fullName evidence="8">SCO-spondin-like</fullName>
    </submittedName>
</protein>
<evidence type="ECO:0000313" key="7">
    <source>
        <dbReference type="Proteomes" id="UP000694888"/>
    </source>
</evidence>
<dbReference type="PANTHER" id="PTHR11339:SF386">
    <property type="entry name" value="HEMOLECTIN, ISOFORM A"/>
    <property type="match status" value="1"/>
</dbReference>
<keyword evidence="7" id="KW-1185">Reference proteome</keyword>
<evidence type="ECO:0000256" key="3">
    <source>
        <dbReference type="PROSITE-ProRule" id="PRU00302"/>
    </source>
</evidence>
<dbReference type="SMART" id="SM00832">
    <property type="entry name" value="C8"/>
    <property type="match status" value="2"/>
</dbReference>
<feature type="disulfide bond" evidence="3">
    <location>
        <begin position="101"/>
        <end position="144"/>
    </location>
</feature>
<dbReference type="PANTHER" id="PTHR11339">
    <property type="entry name" value="EXTRACELLULAR MATRIX GLYCOPROTEIN RELATED"/>
    <property type="match status" value="1"/>
</dbReference>
<dbReference type="SMART" id="SM00216">
    <property type="entry name" value="VWD"/>
    <property type="match status" value="3"/>
</dbReference>
<dbReference type="InterPro" id="IPR036084">
    <property type="entry name" value="Ser_inhib-like_sf"/>
</dbReference>
<dbReference type="InterPro" id="IPR035976">
    <property type="entry name" value="Sushi/SCR/CCP_sf"/>
</dbReference>
<keyword evidence="2" id="KW-0325">Glycoprotein</keyword>
<feature type="domain" description="VWFD" evidence="6">
    <location>
        <begin position="993"/>
        <end position="1093"/>
    </location>
</feature>
<evidence type="ECO:0000256" key="2">
    <source>
        <dbReference type="ARBA" id="ARBA00023180"/>
    </source>
</evidence>
<dbReference type="GeneID" id="118477213"/>
<dbReference type="InterPro" id="IPR050780">
    <property type="entry name" value="Mucin_vWF_Thrombospondin_sf"/>
</dbReference>